<feature type="transmembrane region" description="Helical" evidence="1">
    <location>
        <begin position="21"/>
        <end position="41"/>
    </location>
</feature>
<dbReference type="Proteomes" id="UP000664382">
    <property type="component" value="Unassembled WGS sequence"/>
</dbReference>
<feature type="transmembrane region" description="Helical" evidence="1">
    <location>
        <begin position="145"/>
        <end position="170"/>
    </location>
</feature>
<reference evidence="2" key="1">
    <citation type="submission" date="2021-03" db="EMBL/GenBank/DDBJ databases">
        <title>Leucobacter chromiisoli sp. nov., isolated from chromium-containing soil of chemical plant.</title>
        <authorList>
            <person name="Xu Z."/>
        </authorList>
    </citation>
    <scope>NUCLEOTIDE SEQUENCE</scope>
    <source>
        <strain evidence="2">S27</strain>
    </source>
</reference>
<feature type="transmembrane region" description="Helical" evidence="1">
    <location>
        <begin position="210"/>
        <end position="230"/>
    </location>
</feature>
<name>A0A939MMV0_9MICO</name>
<proteinExistence type="predicted"/>
<evidence type="ECO:0000313" key="2">
    <source>
        <dbReference type="EMBL" id="MBO1902775.1"/>
    </source>
</evidence>
<keyword evidence="1" id="KW-0472">Membrane</keyword>
<gene>
    <name evidence="2" type="ORF">J4H92_12550</name>
</gene>
<protein>
    <submittedName>
        <fullName evidence="2">Uncharacterized protein</fullName>
    </submittedName>
</protein>
<keyword evidence="3" id="KW-1185">Reference proteome</keyword>
<evidence type="ECO:0000313" key="3">
    <source>
        <dbReference type="Proteomes" id="UP000664382"/>
    </source>
</evidence>
<feature type="transmembrane region" description="Helical" evidence="1">
    <location>
        <begin position="182"/>
        <end position="204"/>
    </location>
</feature>
<dbReference type="AlphaFoldDB" id="A0A939MMV0"/>
<organism evidence="2 3">
    <name type="scientific">Leucobacter weissii</name>
    <dbReference type="NCBI Taxonomy" id="1983706"/>
    <lineage>
        <taxon>Bacteria</taxon>
        <taxon>Bacillati</taxon>
        <taxon>Actinomycetota</taxon>
        <taxon>Actinomycetes</taxon>
        <taxon>Micrococcales</taxon>
        <taxon>Microbacteriaceae</taxon>
        <taxon>Leucobacter</taxon>
    </lineage>
</organism>
<feature type="transmembrane region" description="Helical" evidence="1">
    <location>
        <begin position="95"/>
        <end position="120"/>
    </location>
</feature>
<sequence length="236" mass="25195">MNRAWKITRLHLNKPQTMFGVPAQIVVFVLIVTAIIAFALQRAGLDPSAPEYVDGARMNQGMVWSLPGFLVYYGVQAVATTFPFALALGTTRRAYVLGTAVANLILSAYVAAIMLILLGLELATDHWFFDVYALDNYALGAGDPWILFATVFLGVFVSTSIGGVFGAVWVRYGSRGPTALALVLGLVLVVLLLIFVPQAAEIIAAVTRPVLAAVAIGVAALALAGTWLSMRRTAVR</sequence>
<dbReference type="EMBL" id="JAGDYM010000014">
    <property type="protein sequence ID" value="MBO1902775.1"/>
    <property type="molecule type" value="Genomic_DNA"/>
</dbReference>
<dbReference type="RefSeq" id="WP_208098534.1">
    <property type="nucleotide sequence ID" value="NZ_JAGDYM010000014.1"/>
</dbReference>
<feature type="transmembrane region" description="Helical" evidence="1">
    <location>
        <begin position="61"/>
        <end position="88"/>
    </location>
</feature>
<keyword evidence="1" id="KW-1133">Transmembrane helix</keyword>
<accession>A0A939MMV0</accession>
<keyword evidence="1" id="KW-0812">Transmembrane</keyword>
<comment type="caution">
    <text evidence="2">The sequence shown here is derived from an EMBL/GenBank/DDBJ whole genome shotgun (WGS) entry which is preliminary data.</text>
</comment>
<evidence type="ECO:0000256" key="1">
    <source>
        <dbReference type="SAM" id="Phobius"/>
    </source>
</evidence>